<proteinExistence type="predicted"/>
<dbReference type="GO" id="GO:0032266">
    <property type="term" value="F:phosphatidylinositol-3-phosphate binding"/>
    <property type="evidence" value="ECO:0007669"/>
    <property type="project" value="InterPro"/>
</dbReference>
<dbReference type="GO" id="GO:0000281">
    <property type="term" value="P:mitotic cytokinesis"/>
    <property type="evidence" value="ECO:0007669"/>
    <property type="project" value="InterPro"/>
</dbReference>
<name>A0A8S3J3H0_9BILA</name>
<dbReference type="GO" id="GO:0030496">
    <property type="term" value="C:midbody"/>
    <property type="evidence" value="ECO:0007669"/>
    <property type="project" value="TreeGrafter"/>
</dbReference>
<protein>
    <submittedName>
        <fullName evidence="3">Uncharacterized protein</fullName>
    </submittedName>
</protein>
<dbReference type="Proteomes" id="UP000681967">
    <property type="component" value="Unassembled WGS sequence"/>
</dbReference>
<reference evidence="3" key="1">
    <citation type="submission" date="2021-02" db="EMBL/GenBank/DDBJ databases">
        <authorList>
            <person name="Nowell W R."/>
        </authorList>
    </citation>
    <scope>NUCLEOTIDE SEQUENCE</scope>
</reference>
<evidence type="ECO:0000256" key="1">
    <source>
        <dbReference type="SAM" id="MobiDB-lite"/>
    </source>
</evidence>
<dbReference type="AlphaFoldDB" id="A0A8S3J3H0"/>
<feature type="compositionally biased region" description="Low complexity" evidence="1">
    <location>
        <begin position="42"/>
        <end position="55"/>
    </location>
</feature>
<dbReference type="InterPro" id="IPR028730">
    <property type="entry name" value="ZFYVE26"/>
</dbReference>
<evidence type="ECO:0000313" key="2">
    <source>
        <dbReference type="EMBL" id="CAF5134692.1"/>
    </source>
</evidence>
<dbReference type="GO" id="GO:0000724">
    <property type="term" value="P:double-strand break repair via homologous recombination"/>
    <property type="evidence" value="ECO:0007669"/>
    <property type="project" value="InterPro"/>
</dbReference>
<dbReference type="GO" id="GO:0005765">
    <property type="term" value="C:lysosomal membrane"/>
    <property type="evidence" value="ECO:0007669"/>
    <property type="project" value="TreeGrafter"/>
</dbReference>
<dbReference type="Proteomes" id="UP000681720">
    <property type="component" value="Unassembled WGS sequence"/>
</dbReference>
<dbReference type="GO" id="GO:0032465">
    <property type="term" value="P:regulation of cytokinesis"/>
    <property type="evidence" value="ECO:0007669"/>
    <property type="project" value="TreeGrafter"/>
</dbReference>
<sequence>SSQENKIDGQDNDDNLVSNSSVKNLILPVPRRKRRRSRHSESSVSSVTSSVSTHTPKYKKSTLVSQILSSRDNLLAICLKEGKITEANEVIRLFSMEHHPLAVEAKFSKLFRDTINKLSNSYSSSGSPIDNSTSKSVLAGLANLASSALDNTSVQNDIGPLLEAAQSSDVSSTLPTSNYFDHEHFVSLTLFDLAINAPTITISKTLLDLA</sequence>
<dbReference type="PANTHER" id="PTHR46591">
    <property type="entry name" value="ZINC FINGER FYVE DOMAIN-CONTAINING PROTEIN 26"/>
    <property type="match status" value="1"/>
</dbReference>
<dbReference type="EMBL" id="CAJOBH010249514">
    <property type="protein sequence ID" value="CAF5134692.1"/>
    <property type="molecule type" value="Genomic_DNA"/>
</dbReference>
<organism evidence="3 4">
    <name type="scientific">Rotaria magnacalcarata</name>
    <dbReference type="NCBI Taxonomy" id="392030"/>
    <lineage>
        <taxon>Eukaryota</taxon>
        <taxon>Metazoa</taxon>
        <taxon>Spiralia</taxon>
        <taxon>Gnathifera</taxon>
        <taxon>Rotifera</taxon>
        <taxon>Eurotatoria</taxon>
        <taxon>Bdelloidea</taxon>
        <taxon>Philodinida</taxon>
        <taxon>Philodinidae</taxon>
        <taxon>Rotaria</taxon>
    </lineage>
</organism>
<evidence type="ECO:0000313" key="3">
    <source>
        <dbReference type="EMBL" id="CAF5209258.1"/>
    </source>
</evidence>
<feature type="non-terminal residue" evidence="3">
    <location>
        <position position="1"/>
    </location>
</feature>
<gene>
    <name evidence="2" type="ORF">BYL167_LOCUS69112</name>
    <name evidence="3" type="ORF">GIL414_LOCUS79224</name>
</gene>
<comment type="caution">
    <text evidence="3">The sequence shown here is derived from an EMBL/GenBank/DDBJ whole genome shotgun (WGS) entry which is preliminary data.</text>
</comment>
<dbReference type="GO" id="GO:0005813">
    <property type="term" value="C:centrosome"/>
    <property type="evidence" value="ECO:0007669"/>
    <property type="project" value="TreeGrafter"/>
</dbReference>
<accession>A0A8S3J3H0</accession>
<dbReference type="PANTHER" id="PTHR46591:SF1">
    <property type="entry name" value="ZINC FINGER FYVE DOMAIN-CONTAINING PROTEIN 26"/>
    <property type="match status" value="1"/>
</dbReference>
<feature type="non-terminal residue" evidence="3">
    <location>
        <position position="210"/>
    </location>
</feature>
<evidence type="ECO:0000313" key="4">
    <source>
        <dbReference type="Proteomes" id="UP000681720"/>
    </source>
</evidence>
<dbReference type="EMBL" id="CAJOBJ010351806">
    <property type="protein sequence ID" value="CAF5209258.1"/>
    <property type="molecule type" value="Genomic_DNA"/>
</dbReference>
<feature type="region of interest" description="Disordered" evidence="1">
    <location>
        <begin position="1"/>
        <end position="55"/>
    </location>
</feature>